<evidence type="ECO:0000256" key="13">
    <source>
        <dbReference type="ARBA" id="ARBA00022801"/>
    </source>
</evidence>
<dbReference type="CDD" id="cd02856">
    <property type="entry name" value="E_set_GDE_Isoamylase_N"/>
    <property type="match status" value="1"/>
</dbReference>
<dbReference type="GO" id="GO:0004135">
    <property type="term" value="F:amylo-alpha-1,6-glucosidase activity"/>
    <property type="evidence" value="ECO:0007669"/>
    <property type="project" value="InterPro"/>
</dbReference>
<evidence type="ECO:0000256" key="11">
    <source>
        <dbReference type="ARBA" id="ARBA00022695"/>
    </source>
</evidence>
<dbReference type="FunFam" id="3.90.550.10:FF:000014">
    <property type="entry name" value="Glucose-1-phosphate adenylyltransferase"/>
    <property type="match status" value="1"/>
</dbReference>
<dbReference type="FunFam" id="2.60.40.10:FF:000169">
    <property type="entry name" value="1,4-alpha-glucan branching enzyme GlgB"/>
    <property type="match status" value="1"/>
</dbReference>
<evidence type="ECO:0000256" key="6">
    <source>
        <dbReference type="ARBA" id="ARBA00010443"/>
    </source>
</evidence>
<protein>
    <recommendedName>
        <fullName evidence="20">Alpha-1,4 glucan phosphorylase</fullName>
        <ecNumber evidence="20">2.4.1.1</ecNumber>
    </recommendedName>
</protein>
<evidence type="ECO:0000259" key="21">
    <source>
        <dbReference type="SMART" id="SM00642"/>
    </source>
</evidence>
<dbReference type="Pfam" id="PF02806">
    <property type="entry name" value="Alpha-amylase_C"/>
    <property type="match status" value="1"/>
</dbReference>
<comment type="similarity">
    <text evidence="4 20">Belongs to the glycogen phosphorylase family.</text>
</comment>
<dbReference type="GO" id="GO:0004373">
    <property type="term" value="F:alpha-1,4-glucan glucosyltransferase (UDP-glucose donor) activity"/>
    <property type="evidence" value="ECO:0007669"/>
    <property type="project" value="InterPro"/>
</dbReference>
<comment type="caution">
    <text evidence="22">The sequence shown here is derived from an EMBL/GenBank/DDBJ whole genome shotgun (WGS) entry which is preliminary data.</text>
</comment>
<dbReference type="Gene3D" id="3.90.550.10">
    <property type="entry name" value="Spore Coat Polysaccharide Biosynthesis Protein SpsA, Chain A"/>
    <property type="match status" value="1"/>
</dbReference>
<dbReference type="CDD" id="cd02855">
    <property type="entry name" value="E_set_GBE_prok_N"/>
    <property type="match status" value="1"/>
</dbReference>
<dbReference type="NCBIfam" id="NF011562">
    <property type="entry name" value="PRK14986.1"/>
    <property type="match status" value="1"/>
</dbReference>
<dbReference type="EC" id="2.4.1.1" evidence="20"/>
<evidence type="ECO:0000256" key="4">
    <source>
        <dbReference type="ARBA" id="ARBA00006047"/>
    </source>
</evidence>
<dbReference type="InterPro" id="IPR011833">
    <property type="entry name" value="Glycg_phsphrylas"/>
</dbReference>
<dbReference type="GO" id="GO:0030170">
    <property type="term" value="F:pyridoxal phosphate binding"/>
    <property type="evidence" value="ECO:0007669"/>
    <property type="project" value="InterPro"/>
</dbReference>
<dbReference type="InterPro" id="IPR011837">
    <property type="entry name" value="Glycogen_debranch_GlgX"/>
</dbReference>
<dbReference type="NCBIfam" id="TIGR02095">
    <property type="entry name" value="glgA"/>
    <property type="match status" value="1"/>
</dbReference>
<dbReference type="SMART" id="SM00642">
    <property type="entry name" value="Aamy"/>
    <property type="match status" value="1"/>
</dbReference>
<dbReference type="NCBIfam" id="TIGR02091">
    <property type="entry name" value="glgC"/>
    <property type="match status" value="1"/>
</dbReference>
<comment type="function">
    <text evidence="19">Glycogen-branching enzyme participates in the glycogen biosynthetic process along with glycogenin and glycogen synthase. Generates alpha-1,6-glucosidic branches from alpha-1,4-linked glucose chains, to increase solubility of the glycogen polymer.</text>
</comment>
<dbReference type="InterPro" id="IPR029044">
    <property type="entry name" value="Nucleotide-diphossugar_trans"/>
</dbReference>
<dbReference type="NCBIfam" id="NF008967">
    <property type="entry name" value="PRK12313.1"/>
    <property type="match status" value="1"/>
</dbReference>
<dbReference type="InterPro" id="IPR013783">
    <property type="entry name" value="Ig-like_fold"/>
</dbReference>
<dbReference type="Pfam" id="PF00483">
    <property type="entry name" value="NTP_transferase"/>
    <property type="match status" value="1"/>
</dbReference>
<dbReference type="SUPFAM" id="SSF51161">
    <property type="entry name" value="Trimeric LpxA-like enzymes"/>
    <property type="match status" value="1"/>
</dbReference>
<dbReference type="NCBIfam" id="NF002023">
    <property type="entry name" value="PRK00844.1"/>
    <property type="match status" value="1"/>
</dbReference>
<dbReference type="Gene3D" id="2.60.40.10">
    <property type="entry name" value="Immunoglobulins"/>
    <property type="match status" value="2"/>
</dbReference>
<dbReference type="HOGENOM" id="CLU_226209_0_0_1"/>
<dbReference type="NCBIfam" id="TIGR02093">
    <property type="entry name" value="P_ylase"/>
    <property type="match status" value="1"/>
</dbReference>
<dbReference type="PROSITE" id="PS00808">
    <property type="entry name" value="ADP_GLC_PYROPHOSPH_1"/>
    <property type="match status" value="1"/>
</dbReference>
<dbReference type="HAMAP" id="MF_00484">
    <property type="entry name" value="Glycogen_synth"/>
    <property type="match status" value="1"/>
</dbReference>
<dbReference type="FunFam" id="3.40.50.2000:FF:000008">
    <property type="entry name" value="Glycogen synthase"/>
    <property type="match status" value="1"/>
</dbReference>
<dbReference type="NCBIfam" id="NF003811">
    <property type="entry name" value="PRK05402.1"/>
    <property type="match status" value="1"/>
</dbReference>
<dbReference type="InterPro" id="IPR011004">
    <property type="entry name" value="Trimer_LpxA-like_sf"/>
</dbReference>
<dbReference type="NCBIfam" id="NF002983">
    <property type="entry name" value="PRK03705.1"/>
    <property type="match status" value="1"/>
</dbReference>
<name>A0A0A2W0I9_BEABA</name>
<dbReference type="Pfam" id="PF00534">
    <property type="entry name" value="Glycos_transf_1"/>
    <property type="match status" value="1"/>
</dbReference>
<dbReference type="GO" id="GO:0005524">
    <property type="term" value="F:ATP binding"/>
    <property type="evidence" value="ECO:0007669"/>
    <property type="project" value="UniProtKB-KW"/>
</dbReference>
<keyword evidence="16" id="KW-0320">Glycogen biosynthesis</keyword>
<dbReference type="Pfam" id="PF00343">
    <property type="entry name" value="Phosphorylase"/>
    <property type="match status" value="1"/>
</dbReference>
<dbReference type="PANTHER" id="PTHR11468">
    <property type="entry name" value="GLYCOGEN PHOSPHORYLASE"/>
    <property type="match status" value="1"/>
</dbReference>
<keyword evidence="10 20" id="KW-0808">Transferase</keyword>
<keyword evidence="11" id="KW-0548">Nucleotidyltransferase</keyword>
<dbReference type="GO" id="GO:0008184">
    <property type="term" value="F:glycogen phosphorylase activity"/>
    <property type="evidence" value="ECO:0007669"/>
    <property type="project" value="EnsemblFungi"/>
</dbReference>
<dbReference type="InterPro" id="IPR056818">
    <property type="entry name" value="GlmU/GlgC-like_hexapep"/>
</dbReference>
<evidence type="ECO:0000256" key="10">
    <source>
        <dbReference type="ARBA" id="ARBA00022679"/>
    </source>
</evidence>
<dbReference type="InterPro" id="IPR044143">
    <property type="entry name" value="GlgB_N_E_set_prok"/>
</dbReference>
<keyword evidence="18" id="KW-0326">Glycosidase</keyword>
<dbReference type="GO" id="GO:0005737">
    <property type="term" value="C:cytoplasm"/>
    <property type="evidence" value="ECO:0007669"/>
    <property type="project" value="EnsemblFungi"/>
</dbReference>
<dbReference type="SUPFAM" id="SSF81296">
    <property type="entry name" value="E set domains"/>
    <property type="match status" value="3"/>
</dbReference>
<dbReference type="Pfam" id="PF18390">
    <property type="entry name" value="GlgX_C"/>
    <property type="match status" value="1"/>
</dbReference>
<organism evidence="22 23">
    <name type="scientific">Beauveria bassiana D1-5</name>
    <dbReference type="NCBI Taxonomy" id="1245745"/>
    <lineage>
        <taxon>Eukaryota</taxon>
        <taxon>Fungi</taxon>
        <taxon>Dikarya</taxon>
        <taxon>Ascomycota</taxon>
        <taxon>Pezizomycotina</taxon>
        <taxon>Sordariomycetes</taxon>
        <taxon>Hypocreomycetidae</taxon>
        <taxon>Hypocreales</taxon>
        <taxon>Cordycipitaceae</taxon>
        <taxon>Beauveria</taxon>
    </lineage>
</organism>
<evidence type="ECO:0000256" key="12">
    <source>
        <dbReference type="ARBA" id="ARBA00022741"/>
    </source>
</evidence>
<dbReference type="InterPro" id="IPR023049">
    <property type="entry name" value="GlgC_bac"/>
</dbReference>
<dbReference type="PROSITE" id="PS00809">
    <property type="entry name" value="ADP_GLC_PYROPHOSPH_2"/>
    <property type="match status" value="1"/>
</dbReference>
<comment type="cofactor">
    <cofactor evidence="2 20">
        <name>pyridoxal 5'-phosphate</name>
        <dbReference type="ChEBI" id="CHEBI:597326"/>
    </cofactor>
</comment>
<dbReference type="CDD" id="cd11326">
    <property type="entry name" value="AmyAc_Glg_debranch"/>
    <property type="match status" value="1"/>
</dbReference>
<evidence type="ECO:0000256" key="14">
    <source>
        <dbReference type="ARBA" id="ARBA00022840"/>
    </source>
</evidence>
<dbReference type="InterPro" id="IPR011835">
    <property type="entry name" value="GS/SS"/>
</dbReference>
<dbReference type="Pfam" id="PF24894">
    <property type="entry name" value="Hexapep_GlmU"/>
    <property type="match status" value="1"/>
</dbReference>
<evidence type="ECO:0000256" key="5">
    <source>
        <dbReference type="ARBA" id="ARBA00010281"/>
    </source>
</evidence>
<dbReference type="SUPFAM" id="SSF51011">
    <property type="entry name" value="Glycosyl hydrolase domain"/>
    <property type="match status" value="1"/>
</dbReference>
<dbReference type="GO" id="GO:0043169">
    <property type="term" value="F:cation binding"/>
    <property type="evidence" value="ECO:0007669"/>
    <property type="project" value="InterPro"/>
</dbReference>
<dbReference type="FunFam" id="2.60.40.1180:FF:000002">
    <property type="entry name" value="1,4-alpha-glucan branching enzyme GlgB"/>
    <property type="match status" value="1"/>
</dbReference>
<dbReference type="UniPathway" id="UPA00164"/>
<dbReference type="InterPro" id="IPR000811">
    <property type="entry name" value="Glyco_trans_35"/>
</dbReference>
<keyword evidence="17 20" id="KW-0119">Carbohydrate metabolism</keyword>
<evidence type="ECO:0000313" key="22">
    <source>
        <dbReference type="EMBL" id="KGQ13423.1"/>
    </source>
</evidence>
<dbReference type="FunFam" id="3.40.50.2000:FF:000034">
    <property type="entry name" value="Alpha-1,4 glucan phosphorylase"/>
    <property type="match status" value="1"/>
</dbReference>
<dbReference type="SUPFAM" id="SSF53448">
    <property type="entry name" value="Nucleotide-diphospho-sugar transferases"/>
    <property type="match status" value="1"/>
</dbReference>
<dbReference type="SUPFAM" id="SSF51445">
    <property type="entry name" value="(Trans)glycosidases"/>
    <property type="match status" value="2"/>
</dbReference>
<dbReference type="InterPro" id="IPR044505">
    <property type="entry name" value="GlgX_Isoamylase_N_E_set"/>
</dbReference>
<dbReference type="NCBIfam" id="TIGR01515">
    <property type="entry name" value="branching_enzym"/>
    <property type="match status" value="1"/>
</dbReference>
<dbReference type="HAMAP" id="MF_00685">
    <property type="entry name" value="GlgB"/>
    <property type="match status" value="1"/>
</dbReference>
<dbReference type="Pfam" id="PF02922">
    <property type="entry name" value="CBM_48"/>
    <property type="match status" value="2"/>
</dbReference>
<dbReference type="CDD" id="cd04300">
    <property type="entry name" value="GT35_Glycogen_Phosphorylase"/>
    <property type="match status" value="1"/>
</dbReference>
<evidence type="ECO:0000256" key="7">
    <source>
        <dbReference type="ARBA" id="ARBA00022533"/>
    </source>
</evidence>
<evidence type="ECO:0000256" key="2">
    <source>
        <dbReference type="ARBA" id="ARBA00001933"/>
    </source>
</evidence>
<evidence type="ECO:0000256" key="19">
    <source>
        <dbReference type="ARBA" id="ARBA00049618"/>
    </source>
</evidence>
<dbReference type="InterPro" id="IPR013780">
    <property type="entry name" value="Glyco_hydro_b"/>
</dbReference>
<dbReference type="CDD" id="cd02508">
    <property type="entry name" value="ADP_Glucose_PP"/>
    <property type="match status" value="1"/>
</dbReference>
<proteinExistence type="inferred from homology"/>
<dbReference type="NCBIfam" id="NF001947">
    <property type="entry name" value="PRK00725.1"/>
    <property type="match status" value="1"/>
</dbReference>
<dbReference type="PROSITE" id="PS00810">
    <property type="entry name" value="ADP_GLC_PYROPHOSPH_3"/>
    <property type="match status" value="1"/>
</dbReference>
<dbReference type="InterPro" id="IPR054169">
    <property type="entry name" value="GlgB_N"/>
</dbReference>
<dbReference type="InterPro" id="IPR006407">
    <property type="entry name" value="GlgB"/>
</dbReference>
<keyword evidence="7" id="KW-0021">Allosteric enzyme</keyword>
<evidence type="ECO:0000256" key="16">
    <source>
        <dbReference type="ARBA" id="ARBA00023056"/>
    </source>
</evidence>
<dbReference type="InterPro" id="IPR001296">
    <property type="entry name" value="Glyco_trans_1"/>
</dbReference>
<evidence type="ECO:0000256" key="20">
    <source>
        <dbReference type="RuleBase" id="RU000587"/>
    </source>
</evidence>
<dbReference type="Proteomes" id="UP000030106">
    <property type="component" value="Unassembled WGS sequence"/>
</dbReference>
<dbReference type="PROSITE" id="PS00102">
    <property type="entry name" value="PHOSPHORYLASE"/>
    <property type="match status" value="1"/>
</dbReference>
<comment type="catalytic activity">
    <reaction evidence="1 20">
        <text>[(1-&gt;4)-alpha-D-glucosyl](n) + phosphate = [(1-&gt;4)-alpha-D-glucosyl](n-1) + alpha-D-glucose 1-phosphate</text>
        <dbReference type="Rhea" id="RHEA:41732"/>
        <dbReference type="Rhea" id="RHEA-COMP:9584"/>
        <dbReference type="Rhea" id="RHEA-COMP:9586"/>
        <dbReference type="ChEBI" id="CHEBI:15444"/>
        <dbReference type="ChEBI" id="CHEBI:43474"/>
        <dbReference type="ChEBI" id="CHEBI:58601"/>
        <dbReference type="EC" id="2.4.1.1"/>
    </reaction>
</comment>
<dbReference type="Gene3D" id="2.60.40.1180">
    <property type="entry name" value="Golgi alpha-mannosidase II"/>
    <property type="match status" value="2"/>
</dbReference>
<evidence type="ECO:0000256" key="15">
    <source>
        <dbReference type="ARBA" id="ARBA00022898"/>
    </source>
</evidence>
<dbReference type="InterPro" id="IPR006048">
    <property type="entry name" value="A-amylase/branching_C"/>
</dbReference>
<sequence length="2973" mass="337119">MHQTDAGLEVRALLPDATEVWVIEPKTGRKVAQLDCLDFRGFFCGLIPRRKNTFRYQLAVVWHGQENLIDDPYRFGPLIQELDSWLLSEGTHLRPYETLGAHAETMDGVTGTRFSLWAPNARRVSVVGQFNYWDGRRHPMRLRRESGIWELFIPGAHSGQLYKFELLDAEGQLRIKADPYAFEAQMRPETASLICGLPEKTTLSPERQKANGFDQPISIYEVHLGSWRRHTDNNFWLSYRELADQLIPYVKEMGFTHLELLPVNEHPFDGSWGYQPQGLYAPTRRFGTRDDFLYLIGAAHEAGLNVLLDWVPGHFPTDDAGLAKFDGTALYEHGDPREGYHQDWNTLIYNYGRREVSNYLVGNALYWIERFGIDGLRVDAVASMIYRDYSRESGKWVPNEYGGRENLEAIEFLRSTNRIIGEQTPGAVTMAEESTDFAGVSRPPSMGGLGFWFKWNLGWMHDTLDYMKLDPVYRQHHHDKMTFGMLYNGTENFVLPLSHDEVVHGKKSILDRMPGDAWQKFANLRAYYGWMWAFPGKKLLFMGNEFAQGREWNHDSSLDWHLLQGGDNWHHGVQRLVRDLNHTYRRHAALHQLDFDGYGFEWLVVEDKANSVFVFVRRDAEGNEVIVASNFTPVPRYHYRFGVNQPGRWREELNTDSMHYHGSNAGNSGTVRSEAVPSHGRDHSLCITLPPLSTLCPAPFGAYFDGKGVNFTLYSVHAEKVELCLFDEHGHERRYDMPSRSGDIWHGYLPDGKPGLLYGYRVHGPWEPEQGHRFNPAKLLLDPCARVVVGGAEDHPHFHCGYDEPNLEDSAPHMAKCVVVREKFDWEDDQPLRTPWGNTVIYEAHVRGLTLLHPGIPEELRGTYAALGHPVMIDYFRRLGITALELLPVAHFVTEPRISQLGLSNYWGYNPRAFYAVESYYAIDQNPHNAANELRGAIKALHQAGIEVILDIVLNHSAELDKDGPTLSLSGIDNRSYYWLMDNGDYQNWTGCGNTLNLSTPGVVAQMIDCLRYWVDSFHVDGFRFDLASVMGRTPEFHQDAPLFEAIKNDPHLSRVKLIAEPWDIGQGGYQVGNFPPLFAEWNDHFRDGMRRFWLQQDLSLGGFACRFAGSSDVYRHGERLPSTSINLITAHDGFTLRDCVSFNQKHNEANGEDNRDGTNSNFSNNYGFEGLEASLITKERRRDSVHALLTTLLLSQGTPMLLAGDEHGHSQHGNNNAYCQDNVLTWLDWEQGNDGLTTFTAALLQLRQVIPALTANRWWEEGDDNVRWLNKEAQPLSADEWQNGVHRLQIQLSDRWLIAINATEEVADIVLPEGEWRAVPPFAGEDNPVVMVEFVMVRFEKNDPLMLARQLPIKSVALILAGGRGTRLKDLTSTRAKPAVHFGGKFRIIDFALSNCINSGIRRIGVITQYQSHTLVQHIQRGWSFFSEEMNEFVDLLPAQQRVHGENWYRGTADAVTQNLDIIRRYDAEYVVILAGDHIYKQDYSRMLIDHVEKGARCTVACMPVPVQEASAFGVMAVDADEKIIDFVEKPENPPTMPNDSSKSLASMGIYIFDADYLFRLLEEDDQDENSSHDFGKDIIPKITRAGEAYAHPFPLSCVQSDPNAEPYWRDVGTLEAYWKANLDLASVMPELDMYDQAWPIRTHMEPLPPAKFVQDRSGSHGMTLNSLVSGGCIISGSVVVQSVLFPRVRINSFCNIDSSVLLPDVIVGRSCRLRRCIIDRACVIPEGMVVGENAEEDARRFYRSEEGIVLVTRGLADVLGALPAAQIAGGVDTRVLLPAFPDVRRGIEDIQVVAHRQTFAGAMRLLYGHYNGVGVYLIDAPHLYERPGSPYHDTNQFAYQDNVLRFALLGWVGRKWPVAWILSGIRMWCMLTTGTPGWLRPTSKYADGQRSQYLPEIDLPWWVYDMNGLEFHGQISYLKAGLYYADHITAVSPTYAREITDPHFAYGMEGLLRQRQREGRLSGILNGVDDKIWNPESDLLLASRYNRDSLEEKAENKRQLQVAMGLKVNDKVPLFAVVSRLTNQKGLDLVLEALPGLLEQGGQLALLGAGDSVLQEGFLAAAAEHPGQVGVQIGYHEAFSHRIMGGADVILVPSRFEPCGLTQLYGLKYGTLPLVRRTGGLADTVSDTSLENLADGVATGFVFEDSNAWSLLRITDMNAPFSYASPTLSVEALKHSIAYKLMFTVGKDPAIANKHEWLNATLFAVRDRLVERWLRSNRAQLSQEVRQVYYLSMEFLIGRTLSNALLSLGIYEDVKNALEEMGLDLEELIDEENDPGLGNGGLGRLAACFLDSLATLGLPGRGYGIRYDYGMFKQNIVDGRQKESPDYWLEYGNPWEFKRHNTRYKVRFGGRIQQEGKKARWVETEEILAVAYDQIIPGYDTDATNTLRLWNAQASSEINLGKFNQGDYFAAVEDKNHSENVSRVLYPDDSTYSGRELRLRQEYFLVSSTMQDILSRHYQLHKTYANLADKIAIHLNDTHPVLSIPELMRLLIDEHKFEWEEAFEVTCQVFSYTNHTLMSEALETWPVDMLGKILPRHLQIIFEINDYFLKTLQEQYPNDTGLLGRASIIDESNGRRVRMAWLAVVVSHKVNGVSELHSNLMVQSLFADYASIFPMRFSNKTNGVTPRRWLALANPALSEVLDENIGQTWRTDLSQLNDLKQHIDYPTVHQAVRKAKLANKKRLATYIGQQLNVVVNPDALFDVQIKRIHEYKRQLMNVLHVIARYNRIKADPEAEWVPRVNIFAGKAASAYYMAKHIIHLINDVAEVINNDPLVKDKLKVVFIPNYSVSLAQLIIPAADLSEQISLAGTEASGTSNMKFALNGALTIGTLDGANVEMLDHVGKDNIFIFGNTAEEVEALRSKGYNPREYYEKDEELRQVLTQIATGAFSPGEPGRYRDLVDSLINFGDHYQVLADYRSYVDCQDKVDEVYRQPEEWTIRTMHNIANMGYFSSDRTIQEYADEIWHIKPVRL</sequence>
<comment type="pathway">
    <text evidence="3">Glycan biosynthesis; glycogen biosynthesis.</text>
</comment>
<comment type="similarity">
    <text evidence="5">Belongs to the glycosyltransferase 1 family. Bacterial/plant glycogen synthase subfamily.</text>
</comment>
<dbReference type="Gene3D" id="3.40.50.2000">
    <property type="entry name" value="Glycogen Phosphorylase B"/>
    <property type="match status" value="4"/>
</dbReference>
<evidence type="ECO:0000256" key="9">
    <source>
        <dbReference type="ARBA" id="ARBA00022676"/>
    </source>
</evidence>
<keyword evidence="12" id="KW-0547">Nucleotide-binding</keyword>
<dbReference type="EMBL" id="ANFO01000042">
    <property type="protein sequence ID" value="KGQ13423.1"/>
    <property type="molecule type" value="Genomic_DNA"/>
</dbReference>
<dbReference type="GO" id="GO:0008878">
    <property type="term" value="F:glucose-1-phosphate adenylyltransferase activity"/>
    <property type="evidence" value="ECO:0007669"/>
    <property type="project" value="InterPro"/>
</dbReference>
<evidence type="ECO:0000256" key="1">
    <source>
        <dbReference type="ARBA" id="ARBA00001275"/>
    </source>
</evidence>
<dbReference type="CDD" id="cd11322">
    <property type="entry name" value="AmyAc_Glg_BE"/>
    <property type="match status" value="1"/>
</dbReference>
<keyword evidence="15 20" id="KW-0663">Pyridoxal phosphate</keyword>
<dbReference type="HAMAP" id="MF_00624">
    <property type="entry name" value="GlgC"/>
    <property type="match status" value="1"/>
</dbReference>
<dbReference type="InterPro" id="IPR014756">
    <property type="entry name" value="Ig_E-set"/>
</dbReference>
<dbReference type="InterPro" id="IPR006047">
    <property type="entry name" value="GH13_cat_dom"/>
</dbReference>
<comment type="similarity">
    <text evidence="6">Belongs to the bacterial/plant glucose-1-phosphate adenylyltransferase family.</text>
</comment>
<reference evidence="22 23" key="1">
    <citation type="submission" date="2012-10" db="EMBL/GenBank/DDBJ databases">
        <title>Genome sequencing and analysis of entomopathogenic fungi Beauveria bassiana D1-5.</title>
        <authorList>
            <person name="Li Q."/>
            <person name="Wang L."/>
            <person name="Zhang Z."/>
            <person name="Wang Q."/>
            <person name="Ren J."/>
            <person name="Wang M."/>
            <person name="Xu W."/>
            <person name="Wang J."/>
            <person name="Lu Y."/>
            <person name="Du Q."/>
            <person name="Sun Z."/>
        </authorList>
    </citation>
    <scope>NUCLEOTIDE SEQUENCE [LARGE SCALE GENOMIC DNA]</scope>
    <source>
        <strain evidence="22 23">D1-5</strain>
    </source>
</reference>
<dbReference type="InterPro" id="IPR005836">
    <property type="entry name" value="ADP_Glu_pyroP_CS"/>
</dbReference>
<dbReference type="STRING" id="1245745.A0A0A2W0I9"/>
<dbReference type="CDD" id="cd03791">
    <property type="entry name" value="GT5_Glycogen_synthase_DULL1-like"/>
    <property type="match status" value="1"/>
</dbReference>
<feature type="domain" description="Glycosyl hydrolase family 13 catalytic" evidence="21">
    <location>
        <begin position="221"/>
        <end position="1248"/>
    </location>
</feature>
<gene>
    <name evidence="22" type="ORF">BBAD15_g810</name>
</gene>
<keyword evidence="13" id="KW-0378">Hydrolase</keyword>
<dbReference type="Gene3D" id="2.160.10.10">
    <property type="entry name" value="Hexapeptide repeat proteins"/>
    <property type="match status" value="1"/>
</dbReference>
<dbReference type="PANTHER" id="PTHR11468:SF3">
    <property type="entry name" value="GLYCOGEN PHOSPHORYLASE, LIVER FORM"/>
    <property type="match status" value="1"/>
</dbReference>
<dbReference type="Pfam" id="PF08323">
    <property type="entry name" value="Glyco_transf_5"/>
    <property type="match status" value="2"/>
</dbReference>
<accession>A0A0A2W0I9</accession>
<evidence type="ECO:0000256" key="8">
    <source>
        <dbReference type="ARBA" id="ARBA00022600"/>
    </source>
</evidence>
<dbReference type="InterPro" id="IPR013534">
    <property type="entry name" value="Starch_synth_cat_dom"/>
</dbReference>
<dbReference type="GO" id="GO:0005978">
    <property type="term" value="P:glycogen biosynthetic process"/>
    <property type="evidence" value="ECO:0007669"/>
    <property type="project" value="UniProtKB-UniPathway"/>
</dbReference>
<dbReference type="InterPro" id="IPR040784">
    <property type="entry name" value="GlgX_C"/>
</dbReference>
<dbReference type="CDD" id="cd04651">
    <property type="entry name" value="LbH_G1P_AT_C"/>
    <property type="match status" value="1"/>
</dbReference>
<comment type="function">
    <text evidence="20">Allosteric enzyme that catalyzes the rate-limiting step in glycogen catabolism, the phosphorolytic cleavage of glycogen to produce glucose-1-phosphate, and plays a central role in maintaining cellular and organismal glucose homeostasis.</text>
</comment>
<dbReference type="InterPro" id="IPR035090">
    <property type="entry name" value="Pyridoxal_P_attach_site"/>
</dbReference>
<evidence type="ECO:0000256" key="17">
    <source>
        <dbReference type="ARBA" id="ARBA00023277"/>
    </source>
</evidence>
<dbReference type="InterPro" id="IPR004193">
    <property type="entry name" value="Glyco_hydro_13_N"/>
</dbReference>
<evidence type="ECO:0000313" key="23">
    <source>
        <dbReference type="Proteomes" id="UP000030106"/>
    </source>
</evidence>
<keyword evidence="14" id="KW-0067">ATP-binding</keyword>
<dbReference type="Gene3D" id="3.20.20.80">
    <property type="entry name" value="Glycosidases"/>
    <property type="match status" value="2"/>
</dbReference>
<dbReference type="FunFam" id="3.40.50.2000:FF:000003">
    <property type="entry name" value="Alpha-1,4 glucan phosphorylase"/>
    <property type="match status" value="1"/>
</dbReference>
<dbReference type="SUPFAM" id="SSF53756">
    <property type="entry name" value="UDP-Glycosyltransferase/glycogen phosphorylase"/>
    <property type="match status" value="2"/>
</dbReference>
<dbReference type="GO" id="GO:0003844">
    <property type="term" value="F:1,4-alpha-glucan branching enzyme activity"/>
    <property type="evidence" value="ECO:0007669"/>
    <property type="project" value="InterPro"/>
</dbReference>
<keyword evidence="8" id="KW-0321">Glycogen metabolism</keyword>
<dbReference type="InterPro" id="IPR005835">
    <property type="entry name" value="NTP_transferase_dom"/>
</dbReference>
<dbReference type="Pfam" id="PF22019">
    <property type="entry name" value="GlgB_N"/>
    <property type="match status" value="1"/>
</dbReference>
<dbReference type="FunFam" id="3.20.20.80:FF:000003">
    <property type="entry name" value="1,4-alpha-glucan branching enzyme GlgB"/>
    <property type="match status" value="1"/>
</dbReference>
<keyword evidence="9 20" id="KW-0328">Glycosyltransferase</keyword>
<dbReference type="GO" id="GO:0005980">
    <property type="term" value="P:glycogen catabolic process"/>
    <property type="evidence" value="ECO:0007669"/>
    <property type="project" value="EnsemblFungi"/>
</dbReference>
<evidence type="ECO:0000256" key="3">
    <source>
        <dbReference type="ARBA" id="ARBA00004964"/>
    </source>
</evidence>
<dbReference type="InterPro" id="IPR011831">
    <property type="entry name" value="ADP-Glc_PPase"/>
</dbReference>
<evidence type="ECO:0000256" key="18">
    <source>
        <dbReference type="ARBA" id="ARBA00023295"/>
    </source>
</evidence>
<dbReference type="Pfam" id="PF00128">
    <property type="entry name" value="Alpha-amylase"/>
    <property type="match status" value="2"/>
</dbReference>
<dbReference type="NCBIfam" id="TIGR02100">
    <property type="entry name" value="glgX_debranch"/>
    <property type="match status" value="1"/>
</dbReference>
<dbReference type="InterPro" id="IPR017853">
    <property type="entry name" value="GH"/>
</dbReference>